<dbReference type="GO" id="GO:0016788">
    <property type="term" value="F:hydrolase activity, acting on ester bonds"/>
    <property type="evidence" value="ECO:0007669"/>
    <property type="project" value="InterPro"/>
</dbReference>
<evidence type="ECO:0000313" key="3">
    <source>
        <dbReference type="Proteomes" id="UP000230002"/>
    </source>
</evidence>
<dbReference type="OrthoDB" id="426133at2759"/>
<dbReference type="SUPFAM" id="SSF52266">
    <property type="entry name" value="SGNH hydrolase"/>
    <property type="match status" value="1"/>
</dbReference>
<feature type="region of interest" description="Disordered" evidence="1">
    <location>
        <begin position="412"/>
        <end position="440"/>
    </location>
</feature>
<dbReference type="Pfam" id="PF00657">
    <property type="entry name" value="Lipase_GDSL"/>
    <property type="match status" value="1"/>
</dbReference>
<dbReference type="PANTHER" id="PTHR37834">
    <property type="entry name" value="GDSL-LIKE LIPASE/ACYLHYDROLASE DOMAIN PROTEIN (AFU_ORTHOLOGUE AFUA_2G00620)"/>
    <property type="match status" value="1"/>
</dbReference>
<dbReference type="InterPro" id="IPR036514">
    <property type="entry name" value="SGNH_hydro_sf"/>
</dbReference>
<dbReference type="Gene3D" id="2.60.120.260">
    <property type="entry name" value="Galactose-binding domain-like"/>
    <property type="match status" value="1"/>
</dbReference>
<comment type="caution">
    <text evidence="2">The sequence shown here is derived from an EMBL/GenBank/DDBJ whole genome shotgun (WGS) entry which is preliminary data.</text>
</comment>
<accession>A0A2G8RW46</accession>
<keyword evidence="3" id="KW-1185">Reference proteome</keyword>
<gene>
    <name evidence="2" type="ORF">GSI_11482</name>
</gene>
<feature type="region of interest" description="Disordered" evidence="1">
    <location>
        <begin position="128"/>
        <end position="151"/>
    </location>
</feature>
<dbReference type="Gene3D" id="3.40.50.1110">
    <property type="entry name" value="SGNH hydrolase"/>
    <property type="match status" value="1"/>
</dbReference>
<dbReference type="CDD" id="cd00229">
    <property type="entry name" value="SGNH_hydrolase"/>
    <property type="match status" value="1"/>
</dbReference>
<feature type="compositionally biased region" description="Low complexity" evidence="1">
    <location>
        <begin position="128"/>
        <end position="144"/>
    </location>
</feature>
<reference evidence="2 3" key="1">
    <citation type="journal article" date="2015" name="Sci. Rep.">
        <title>Chromosome-level genome map provides insights into diverse defense mechanisms in the medicinal fungus Ganoderma sinense.</title>
        <authorList>
            <person name="Zhu Y."/>
            <person name="Xu J."/>
            <person name="Sun C."/>
            <person name="Zhou S."/>
            <person name="Xu H."/>
            <person name="Nelson D.R."/>
            <person name="Qian J."/>
            <person name="Song J."/>
            <person name="Luo H."/>
            <person name="Xiang L."/>
            <person name="Li Y."/>
            <person name="Xu Z."/>
            <person name="Ji A."/>
            <person name="Wang L."/>
            <person name="Lu S."/>
            <person name="Hayward A."/>
            <person name="Sun W."/>
            <person name="Li X."/>
            <person name="Schwartz D.C."/>
            <person name="Wang Y."/>
            <person name="Chen S."/>
        </authorList>
    </citation>
    <scope>NUCLEOTIDE SEQUENCE [LARGE SCALE GENOMIC DNA]</scope>
    <source>
        <strain evidence="2 3">ZZ0214-1</strain>
    </source>
</reference>
<dbReference type="PANTHER" id="PTHR37834:SF2">
    <property type="entry name" value="ESTERASE, SGNH HYDROLASE-TYPE"/>
    <property type="match status" value="1"/>
</dbReference>
<dbReference type="AlphaFoldDB" id="A0A2G8RW46"/>
<dbReference type="InterPro" id="IPR052762">
    <property type="entry name" value="PCW_deacetylase/CE"/>
</dbReference>
<protein>
    <submittedName>
        <fullName evidence="2">Uncharacterized protein</fullName>
    </submittedName>
</protein>
<evidence type="ECO:0000313" key="2">
    <source>
        <dbReference type="EMBL" id="PIL25732.1"/>
    </source>
</evidence>
<dbReference type="EMBL" id="AYKW01000045">
    <property type="protein sequence ID" value="PIL25732.1"/>
    <property type="molecule type" value="Genomic_DNA"/>
</dbReference>
<dbReference type="InterPro" id="IPR001087">
    <property type="entry name" value="GDSL"/>
</dbReference>
<organism evidence="2 3">
    <name type="scientific">Ganoderma sinense ZZ0214-1</name>
    <dbReference type="NCBI Taxonomy" id="1077348"/>
    <lineage>
        <taxon>Eukaryota</taxon>
        <taxon>Fungi</taxon>
        <taxon>Dikarya</taxon>
        <taxon>Basidiomycota</taxon>
        <taxon>Agaricomycotina</taxon>
        <taxon>Agaricomycetes</taxon>
        <taxon>Polyporales</taxon>
        <taxon>Polyporaceae</taxon>
        <taxon>Ganoderma</taxon>
    </lineage>
</organism>
<evidence type="ECO:0000256" key="1">
    <source>
        <dbReference type="SAM" id="MobiDB-lite"/>
    </source>
</evidence>
<sequence>MSQSPSVEHPTVEMRLQPFALPRVILASVILVLHAGAAPSIQELQDAPVISVDNPLVHFHGRWDASPGTWWAGSGFKLHIQDLTSLTLNLGPHTTSPLASIGVSVNYEPFYTVNVSQGSNVIPLHGSSGSTSTISTLTGSSESGPEAGPKTMTNKTIVRVNVESWQNNRINLETIVLNRGAKLLPYVPSKLAFQFIGDSLSAGQYLPQGVDQAWPFLTGEFFGAEHNVNAQPGAALIRERLILFLKDIVSYGNEHGISYQYFKVAVSQSRILNLLGTEDTGYFYTTDHNYTTPWNFLRDHPEPTHVVVHIGANDASQNVTADAFVQTFQTFLGRLRGLYPAAPLFVFTPWGWPSADGSISYYYDGQYERIVRDRLRANIAHPNAPSNSLPFHILIPIGVRIYSPPFLPFSRTPGADPGVPTPEVPMETEPTRGATDSADLDGPTFGGWWEHCGCKS</sequence>
<proteinExistence type="predicted"/>
<name>A0A2G8RW46_9APHY</name>
<dbReference type="Proteomes" id="UP000230002">
    <property type="component" value="Unassembled WGS sequence"/>
</dbReference>